<evidence type="ECO:0000313" key="7">
    <source>
        <dbReference type="EMBL" id="MDR7360632.1"/>
    </source>
</evidence>
<evidence type="ECO:0000259" key="6">
    <source>
        <dbReference type="Pfam" id="PF09924"/>
    </source>
</evidence>
<dbReference type="InterPro" id="IPR016181">
    <property type="entry name" value="Acyl_CoA_acyltransferase"/>
</dbReference>
<evidence type="ECO:0000313" key="8">
    <source>
        <dbReference type="Proteomes" id="UP001183648"/>
    </source>
</evidence>
<gene>
    <name evidence="7" type="ORF">J2S63_000185</name>
</gene>
<reference evidence="7 8" key="1">
    <citation type="submission" date="2023-07" db="EMBL/GenBank/DDBJ databases">
        <title>Sequencing the genomes of 1000 actinobacteria strains.</title>
        <authorList>
            <person name="Klenk H.-P."/>
        </authorList>
    </citation>
    <scope>NUCLEOTIDE SEQUENCE [LARGE SCALE GENOMIC DNA]</scope>
    <source>
        <strain evidence="7 8">DSM 19426</strain>
    </source>
</reference>
<protein>
    <submittedName>
        <fullName evidence="7">Lysylphosphatidylglycerol synthetase-like protein (DUF2156 family)</fullName>
    </submittedName>
</protein>
<keyword evidence="5" id="KW-0472">Membrane</keyword>
<keyword evidence="3" id="KW-0812">Transmembrane</keyword>
<proteinExistence type="predicted"/>
<evidence type="ECO:0000256" key="3">
    <source>
        <dbReference type="ARBA" id="ARBA00022692"/>
    </source>
</evidence>
<keyword evidence="4" id="KW-1133">Transmembrane helix</keyword>
<dbReference type="PANTHER" id="PTHR34697:SF2">
    <property type="entry name" value="PHOSPHATIDYLGLYCEROL LYSYLTRANSFERASE"/>
    <property type="match status" value="1"/>
</dbReference>
<evidence type="ECO:0000256" key="1">
    <source>
        <dbReference type="ARBA" id="ARBA00004651"/>
    </source>
</evidence>
<evidence type="ECO:0000256" key="2">
    <source>
        <dbReference type="ARBA" id="ARBA00022475"/>
    </source>
</evidence>
<dbReference type="EMBL" id="JAVDYG010000001">
    <property type="protein sequence ID" value="MDR7360632.1"/>
    <property type="molecule type" value="Genomic_DNA"/>
</dbReference>
<dbReference type="Pfam" id="PF09924">
    <property type="entry name" value="LPG_synthase_C"/>
    <property type="match status" value="1"/>
</dbReference>
<accession>A0ABU2BPR2</accession>
<evidence type="ECO:0000256" key="4">
    <source>
        <dbReference type="ARBA" id="ARBA00022989"/>
    </source>
</evidence>
<dbReference type="InterPro" id="IPR024320">
    <property type="entry name" value="LPG_synthase_C"/>
</dbReference>
<keyword evidence="8" id="KW-1185">Reference proteome</keyword>
<name>A0ABU2BPR2_9ACTN</name>
<comment type="subcellular location">
    <subcellularLocation>
        <location evidence="1">Cell membrane</location>
        <topology evidence="1">Multi-pass membrane protein</topology>
    </subcellularLocation>
</comment>
<sequence>MTSQTLHAPQTEPSSAQLLERHADNPSAYLALNEGTQHFRAPGIDGLVAYRPAGRRALVQLGGAFAAPEDRPALLAAFATYAEERRRRIVAVQLLREDAELYAANGFVVNQLGANYARALAGFDLKGKKHVSLRNKVSRARRAGVTVTETPLDARLRRELEEVDAVWLRAKGRHVKEIQLMVGEVGGEAQAQRRLFVARDEAGQVLGYLSFAPVFGSRAGWLHDLSRRRPDAPPGVLELLVVSAVEAFRAEGAGFLHFGMTPFTGLDPAHEVEGASPMTARFVRLLAEKGSFVYPAAAQLAYKEKWALDLVEPEYVAFQGRLTPGALVALLRVTNSV</sequence>
<dbReference type="Proteomes" id="UP001183648">
    <property type="component" value="Unassembled WGS sequence"/>
</dbReference>
<dbReference type="InterPro" id="IPR051211">
    <property type="entry name" value="PG_lysyltransferase"/>
</dbReference>
<comment type="caution">
    <text evidence="7">The sequence shown here is derived from an EMBL/GenBank/DDBJ whole genome shotgun (WGS) entry which is preliminary data.</text>
</comment>
<organism evidence="7 8">
    <name type="scientific">Nocardioides marmoribigeumensis</name>
    <dbReference type="NCBI Taxonomy" id="433649"/>
    <lineage>
        <taxon>Bacteria</taxon>
        <taxon>Bacillati</taxon>
        <taxon>Actinomycetota</taxon>
        <taxon>Actinomycetes</taxon>
        <taxon>Propionibacteriales</taxon>
        <taxon>Nocardioidaceae</taxon>
        <taxon>Nocardioides</taxon>
    </lineage>
</organism>
<feature type="domain" description="Phosphatidylglycerol lysyltransferase C-terminal" evidence="6">
    <location>
        <begin position="18"/>
        <end position="318"/>
    </location>
</feature>
<evidence type="ECO:0000256" key="5">
    <source>
        <dbReference type="ARBA" id="ARBA00023136"/>
    </source>
</evidence>
<keyword evidence="2" id="KW-1003">Cell membrane</keyword>
<dbReference type="RefSeq" id="WP_310297383.1">
    <property type="nucleotide sequence ID" value="NZ_BAAAPS010000011.1"/>
</dbReference>
<dbReference type="PANTHER" id="PTHR34697">
    <property type="entry name" value="PHOSPHATIDYLGLYCEROL LYSYLTRANSFERASE"/>
    <property type="match status" value="1"/>
</dbReference>
<dbReference type="SUPFAM" id="SSF55729">
    <property type="entry name" value="Acyl-CoA N-acyltransferases (Nat)"/>
    <property type="match status" value="1"/>
</dbReference>